<dbReference type="Proteomes" id="UP000324222">
    <property type="component" value="Unassembled WGS sequence"/>
</dbReference>
<gene>
    <name evidence="1" type="ORF">E2C01_057953</name>
</gene>
<evidence type="ECO:0000313" key="2">
    <source>
        <dbReference type="Proteomes" id="UP000324222"/>
    </source>
</evidence>
<keyword evidence="2" id="KW-1185">Reference proteome</keyword>
<organism evidence="1 2">
    <name type="scientific">Portunus trituberculatus</name>
    <name type="common">Swimming crab</name>
    <name type="synonym">Neptunus trituberculatus</name>
    <dbReference type="NCBI Taxonomy" id="210409"/>
    <lineage>
        <taxon>Eukaryota</taxon>
        <taxon>Metazoa</taxon>
        <taxon>Ecdysozoa</taxon>
        <taxon>Arthropoda</taxon>
        <taxon>Crustacea</taxon>
        <taxon>Multicrustacea</taxon>
        <taxon>Malacostraca</taxon>
        <taxon>Eumalacostraca</taxon>
        <taxon>Eucarida</taxon>
        <taxon>Decapoda</taxon>
        <taxon>Pleocyemata</taxon>
        <taxon>Brachyura</taxon>
        <taxon>Eubrachyura</taxon>
        <taxon>Portunoidea</taxon>
        <taxon>Portunidae</taxon>
        <taxon>Portuninae</taxon>
        <taxon>Portunus</taxon>
    </lineage>
</organism>
<sequence>MNNEEYKTSTYRETNTCAKDEGRLCIDWWSFSTLRGQRGMVEPCWWSPWWRSGLSYYPSRGTDIDFGLGQKGGCYVESAEDLWEDGSGFVDE</sequence>
<reference evidence="1 2" key="1">
    <citation type="submission" date="2019-05" db="EMBL/GenBank/DDBJ databases">
        <title>Another draft genome of Portunus trituberculatus and its Hox gene families provides insights of decapod evolution.</title>
        <authorList>
            <person name="Jeong J.-H."/>
            <person name="Song I."/>
            <person name="Kim S."/>
            <person name="Choi T."/>
            <person name="Kim D."/>
            <person name="Ryu S."/>
            <person name="Kim W."/>
        </authorList>
    </citation>
    <scope>NUCLEOTIDE SEQUENCE [LARGE SCALE GENOMIC DNA]</scope>
    <source>
        <tissue evidence="1">Muscle</tissue>
    </source>
</reference>
<dbReference type="EMBL" id="VSRR010021336">
    <property type="protein sequence ID" value="MPC63847.1"/>
    <property type="molecule type" value="Genomic_DNA"/>
</dbReference>
<evidence type="ECO:0000313" key="1">
    <source>
        <dbReference type="EMBL" id="MPC63847.1"/>
    </source>
</evidence>
<protein>
    <submittedName>
        <fullName evidence="1">Uncharacterized protein</fullName>
    </submittedName>
</protein>
<comment type="caution">
    <text evidence="1">The sequence shown here is derived from an EMBL/GenBank/DDBJ whole genome shotgun (WGS) entry which is preliminary data.</text>
</comment>
<name>A0A5B7H3D2_PORTR</name>
<dbReference type="AlphaFoldDB" id="A0A5B7H3D2"/>
<proteinExistence type="predicted"/>
<accession>A0A5B7H3D2</accession>